<dbReference type="EMBL" id="HACG01004599">
    <property type="protein sequence ID" value="CEK51464.1"/>
    <property type="molecule type" value="Transcribed_RNA"/>
</dbReference>
<sequence length="78" mass="9278">EISRMARRMALSEGEKADLEHELEKMRVNLREMKHKHDQLLMETESHVKVHNHINTIADFKRSVEEGREQVEKEIDSL</sequence>
<accession>A0A0B6Y5Q6</accession>
<dbReference type="AlphaFoldDB" id="A0A0B6Y5Q6"/>
<proteinExistence type="predicted"/>
<gene>
    <name evidence="2" type="primary">ORF13481</name>
</gene>
<feature type="non-terminal residue" evidence="2">
    <location>
        <position position="1"/>
    </location>
</feature>
<name>A0A0B6Y5Q6_9EUPU</name>
<keyword evidence="1" id="KW-0175">Coiled coil</keyword>
<feature type="non-terminal residue" evidence="2">
    <location>
        <position position="78"/>
    </location>
</feature>
<evidence type="ECO:0000313" key="2">
    <source>
        <dbReference type="EMBL" id="CEK51464.1"/>
    </source>
</evidence>
<feature type="coiled-coil region" evidence="1">
    <location>
        <begin position="2"/>
        <end position="43"/>
    </location>
</feature>
<organism evidence="2">
    <name type="scientific">Arion vulgaris</name>
    <dbReference type="NCBI Taxonomy" id="1028688"/>
    <lineage>
        <taxon>Eukaryota</taxon>
        <taxon>Metazoa</taxon>
        <taxon>Spiralia</taxon>
        <taxon>Lophotrochozoa</taxon>
        <taxon>Mollusca</taxon>
        <taxon>Gastropoda</taxon>
        <taxon>Heterobranchia</taxon>
        <taxon>Euthyneura</taxon>
        <taxon>Panpulmonata</taxon>
        <taxon>Eupulmonata</taxon>
        <taxon>Stylommatophora</taxon>
        <taxon>Helicina</taxon>
        <taxon>Arionoidea</taxon>
        <taxon>Arionidae</taxon>
        <taxon>Arion</taxon>
    </lineage>
</organism>
<reference evidence="2" key="1">
    <citation type="submission" date="2014-12" db="EMBL/GenBank/DDBJ databases">
        <title>Insight into the proteome of Arion vulgaris.</title>
        <authorList>
            <person name="Aradska J."/>
            <person name="Bulat T."/>
            <person name="Smidak R."/>
            <person name="Sarate P."/>
            <person name="Gangsoo J."/>
            <person name="Sialana F."/>
            <person name="Bilban M."/>
            <person name="Lubec G."/>
        </authorList>
    </citation>
    <scope>NUCLEOTIDE SEQUENCE</scope>
    <source>
        <tissue evidence="2">Skin</tissue>
    </source>
</reference>
<protein>
    <submittedName>
        <fullName evidence="2">Uncharacterized protein</fullName>
    </submittedName>
</protein>
<evidence type="ECO:0000256" key="1">
    <source>
        <dbReference type="SAM" id="Coils"/>
    </source>
</evidence>